<comment type="caution">
    <text evidence="2">The sequence shown here is derived from an EMBL/GenBank/DDBJ whole genome shotgun (WGS) entry which is preliminary data.</text>
</comment>
<evidence type="ECO:0000313" key="2">
    <source>
        <dbReference type="EMBL" id="KAK4086882.1"/>
    </source>
</evidence>
<feature type="region of interest" description="Disordered" evidence="1">
    <location>
        <begin position="846"/>
        <end position="902"/>
    </location>
</feature>
<accession>A0ABR0BSA9</accession>
<feature type="compositionally biased region" description="Basic and acidic residues" evidence="1">
    <location>
        <begin position="758"/>
        <end position="774"/>
    </location>
</feature>
<keyword evidence="3" id="KW-1185">Reference proteome</keyword>
<feature type="region of interest" description="Disordered" evidence="1">
    <location>
        <begin position="329"/>
        <end position="348"/>
    </location>
</feature>
<evidence type="ECO:0000256" key="1">
    <source>
        <dbReference type="SAM" id="MobiDB-lite"/>
    </source>
</evidence>
<evidence type="ECO:0000313" key="3">
    <source>
        <dbReference type="Proteomes" id="UP001287286"/>
    </source>
</evidence>
<dbReference type="EMBL" id="JAWRVI010000037">
    <property type="protein sequence ID" value="KAK4086882.1"/>
    <property type="molecule type" value="Genomic_DNA"/>
</dbReference>
<sequence length="1048" mass="111236">MARRTPSPRPAPAHVTALLMEVGRAYLARWTRDAWVDPPVHGWCFHSRCARWGVGVRRRGGGLVGGRGGGASGGGQAREESRGPFCVLPAMKQANDGGGGQPCAAYHARDVKGGIAGDSRGGGGVASRARLSTCKQHGGQAVACVVGLVCRGPHRLAAGQKESPNDKTQESASTTRPTPAPQVSKSPRLLPPHRIARVLAGAAGSGGDTLKTLIKKRGRWGFSAAIGRSADTVHEVRPPVDATSPGDSPHAQVVSAHRQAPSATWTRVHGTALLTKKGMTGSELNRPGAWDAVSEALPLPCRAIHGLALPCSTTRRWLEAGMLPFQDPFFRRGHSPAGQPSGYRTRQEHNDPSHIAVHLQRLQDTCCNGVRDVPTDPHPLPVSFAARLTPEPQASGVHAGSPLCMSWRYLDVNHRQAPPRACLRCHPAWRESLPNSMHTDEGLGARCMRRRQSSCATALEGEGGACQNRQRNTLHLQQGLVKAREMNESEIYDGGTGLATQPQGAVALPKTERQPLTSAGSISGSTWLAINFYTHAVVGLASAQKGTFAVRERPARGIMPSWPAGTRAEVPTMPPGDWRGLRQMQEEVGRGGGDGEGGGQLAMCLILARWILGQFVNLNHNCIHLASLGFLVSLSLASFAPPLRECRVPPPAPTEAGMAQLEIPTLSTHCNVAANEHGKRSHGRLLLEITSRAHPSLAFRCSLTASPALVPTPPMLCRSVRGADNHVLRTDQHGTQVGVPNQAPQRPGTWVKVKARGSRLEDVRQKERSAERHPVGRPARHAAGGRTGTVNAVNASPGAPFPSRSFVCPSHAHSLAHVAPWRPREDHGRIPVAATFAGDGTLGLEEGSPPSGCGTPPLPPGVRHGHASTDGVRSTATASTGRGAEAVEGVSPFKGGNRSMPTRETLTLPSSFAEKLWTPLTGLAASNQAALKDTRCFSSAGRCKRNNSQKLPASEVMYSYSIQSAGKLASREQGRWRPSLPEPEPVVPSRQGSGKAPGHLRRKSSLLGGPWGHQQGSHVPPLQSGFARTTVAERYNTRTLAIAICQAA</sequence>
<gene>
    <name evidence="2" type="ORF">Purlil1_8832</name>
</gene>
<protein>
    <submittedName>
        <fullName evidence="2">Uncharacterized protein</fullName>
    </submittedName>
</protein>
<feature type="region of interest" description="Disordered" evidence="1">
    <location>
        <begin position="970"/>
        <end position="1023"/>
    </location>
</feature>
<proteinExistence type="predicted"/>
<name>A0ABR0BSA9_PURLI</name>
<reference evidence="2 3" key="1">
    <citation type="journal article" date="2024" name="Microbiol. Resour. Announc.">
        <title>Genome annotations for the ascomycete fungi Trichoderma harzianum, Trichoderma aggressivum, and Purpureocillium lilacinum.</title>
        <authorList>
            <person name="Beijen E.P.W."/>
            <person name="Ohm R.A."/>
        </authorList>
    </citation>
    <scope>NUCLEOTIDE SEQUENCE [LARGE SCALE GENOMIC DNA]</scope>
    <source>
        <strain evidence="2 3">CBS 150709</strain>
    </source>
</reference>
<feature type="region of interest" description="Disordered" evidence="1">
    <location>
        <begin position="157"/>
        <end position="190"/>
    </location>
</feature>
<feature type="region of interest" description="Disordered" evidence="1">
    <location>
        <begin position="756"/>
        <end position="789"/>
    </location>
</feature>
<feature type="compositionally biased region" description="Polar residues" evidence="1">
    <location>
        <begin position="871"/>
        <end position="880"/>
    </location>
</feature>
<dbReference type="Proteomes" id="UP001287286">
    <property type="component" value="Unassembled WGS sequence"/>
</dbReference>
<feature type="compositionally biased region" description="Polar residues" evidence="1">
    <location>
        <begin position="170"/>
        <end position="185"/>
    </location>
</feature>
<organism evidence="2 3">
    <name type="scientific">Purpureocillium lilacinum</name>
    <name type="common">Paecilomyces lilacinus</name>
    <dbReference type="NCBI Taxonomy" id="33203"/>
    <lineage>
        <taxon>Eukaryota</taxon>
        <taxon>Fungi</taxon>
        <taxon>Dikarya</taxon>
        <taxon>Ascomycota</taxon>
        <taxon>Pezizomycotina</taxon>
        <taxon>Sordariomycetes</taxon>
        <taxon>Hypocreomycetidae</taxon>
        <taxon>Hypocreales</taxon>
        <taxon>Ophiocordycipitaceae</taxon>
        <taxon>Purpureocillium</taxon>
    </lineage>
</organism>